<keyword evidence="7" id="KW-0456">Lyase</keyword>
<comment type="similarity">
    <text evidence="1 8">Belongs to the SOS response-associated peptidase family.</text>
</comment>
<dbReference type="AlphaFoldDB" id="A0A0F4KTC0"/>
<evidence type="ECO:0000256" key="4">
    <source>
        <dbReference type="ARBA" id="ARBA00022801"/>
    </source>
</evidence>
<evidence type="ECO:0000256" key="5">
    <source>
        <dbReference type="ARBA" id="ARBA00023124"/>
    </source>
</evidence>
<sequence length="191" mass="22020">MCGRFMFEPEANSEIQKIYQLACQSGQKPATGEIFPNDLTAVVITQKQKIKVTTMNWGFPGFKKGQKIINARAETLEQKTLFARPFKFYRAVYPTTGFFEWNQNKEKFWFNYSTKAQPLYIAGFYDYFQKQPHGIIITTAPNQTVASVHNRMPLLLQKKQIIPWLTNMTQARQLLTQTQPLLTAIVQAAKT</sequence>
<dbReference type="EC" id="3.4.-.-" evidence="8"/>
<evidence type="ECO:0000313" key="10">
    <source>
        <dbReference type="Proteomes" id="UP000033695"/>
    </source>
</evidence>
<evidence type="ECO:0000256" key="7">
    <source>
        <dbReference type="ARBA" id="ARBA00023239"/>
    </source>
</evidence>
<keyword evidence="3" id="KW-0227">DNA damage</keyword>
<keyword evidence="10" id="KW-1185">Reference proteome</keyword>
<accession>A0A0F4KTC0</accession>
<dbReference type="EMBL" id="JXBZ01000009">
    <property type="protein sequence ID" value="KJY48431.1"/>
    <property type="molecule type" value="Genomic_DNA"/>
</dbReference>
<dbReference type="PATRIC" id="fig|1218508.4.peg.1483"/>
<dbReference type="InterPro" id="IPR003738">
    <property type="entry name" value="SRAP"/>
</dbReference>
<evidence type="ECO:0000256" key="1">
    <source>
        <dbReference type="ARBA" id="ARBA00008136"/>
    </source>
</evidence>
<evidence type="ECO:0000256" key="3">
    <source>
        <dbReference type="ARBA" id="ARBA00022763"/>
    </source>
</evidence>
<dbReference type="GO" id="GO:0003697">
    <property type="term" value="F:single-stranded DNA binding"/>
    <property type="evidence" value="ECO:0007669"/>
    <property type="project" value="InterPro"/>
</dbReference>
<dbReference type="GO" id="GO:0006508">
    <property type="term" value="P:proteolysis"/>
    <property type="evidence" value="ECO:0007669"/>
    <property type="project" value="UniProtKB-KW"/>
</dbReference>
<dbReference type="GO" id="GO:0106300">
    <property type="term" value="P:protein-DNA covalent cross-linking repair"/>
    <property type="evidence" value="ECO:0007669"/>
    <property type="project" value="InterPro"/>
</dbReference>
<dbReference type="InterPro" id="IPR036590">
    <property type="entry name" value="SRAP-like"/>
</dbReference>
<dbReference type="HOGENOM" id="CLU_035990_6_3_9"/>
<organism evidence="9 10">
    <name type="scientific">Bombilactobacillus mellis</name>
    <dbReference type="NCBI Taxonomy" id="1218508"/>
    <lineage>
        <taxon>Bacteria</taxon>
        <taxon>Bacillati</taxon>
        <taxon>Bacillota</taxon>
        <taxon>Bacilli</taxon>
        <taxon>Lactobacillales</taxon>
        <taxon>Lactobacillaceae</taxon>
        <taxon>Bombilactobacillus</taxon>
    </lineage>
</organism>
<dbReference type="Gene3D" id="3.90.1680.10">
    <property type="entry name" value="SOS response associated peptidase-like"/>
    <property type="match status" value="1"/>
</dbReference>
<dbReference type="Pfam" id="PF02586">
    <property type="entry name" value="SRAP"/>
    <property type="match status" value="1"/>
</dbReference>
<protein>
    <recommendedName>
        <fullName evidence="8">Abasic site processing protein</fullName>
        <ecNumber evidence="8">3.4.-.-</ecNumber>
    </recommendedName>
</protein>
<name>A0A0F4KTC0_9LACO</name>
<dbReference type="GO" id="GO:0016829">
    <property type="term" value="F:lyase activity"/>
    <property type="evidence" value="ECO:0007669"/>
    <property type="project" value="UniProtKB-KW"/>
</dbReference>
<dbReference type="Proteomes" id="UP000033695">
    <property type="component" value="Unassembled WGS sequence"/>
</dbReference>
<reference evidence="9 10" key="1">
    <citation type="submission" date="2014-12" db="EMBL/GenBank/DDBJ databases">
        <title>Comparative genomics of the lactic acid bacteria isolated from the honey bee gut.</title>
        <authorList>
            <person name="Ellegaard K.M."/>
            <person name="Tamarit D."/>
            <person name="Javelind E."/>
            <person name="Olofsson T."/>
            <person name="Andersson S.G."/>
            <person name="Vasquez A."/>
        </authorList>
    </citation>
    <scope>NUCLEOTIDE SEQUENCE [LARGE SCALE GENOMIC DNA]</scope>
    <source>
        <strain evidence="9 10">Hon2</strain>
    </source>
</reference>
<keyword evidence="2 8" id="KW-0645">Protease</keyword>
<dbReference type="PANTHER" id="PTHR13604">
    <property type="entry name" value="DC12-RELATED"/>
    <property type="match status" value="1"/>
</dbReference>
<dbReference type="GO" id="GO:0008233">
    <property type="term" value="F:peptidase activity"/>
    <property type="evidence" value="ECO:0007669"/>
    <property type="project" value="UniProtKB-KW"/>
</dbReference>
<evidence type="ECO:0000256" key="8">
    <source>
        <dbReference type="RuleBase" id="RU364100"/>
    </source>
</evidence>
<gene>
    <name evidence="9" type="ORF">JG29_14920</name>
</gene>
<evidence type="ECO:0000256" key="2">
    <source>
        <dbReference type="ARBA" id="ARBA00022670"/>
    </source>
</evidence>
<keyword evidence="5" id="KW-0190">Covalent protein-DNA linkage</keyword>
<dbReference type="RefSeq" id="WP_045923314.1">
    <property type="nucleotide sequence ID" value="NZ_JBHTHW010000005.1"/>
</dbReference>
<dbReference type="SUPFAM" id="SSF143081">
    <property type="entry name" value="BB1717-like"/>
    <property type="match status" value="1"/>
</dbReference>
<keyword evidence="6" id="KW-0238">DNA-binding</keyword>
<keyword evidence="4 8" id="KW-0378">Hydrolase</keyword>
<dbReference type="STRING" id="1218508.JG29_14920"/>
<proteinExistence type="inferred from homology"/>
<evidence type="ECO:0000313" key="9">
    <source>
        <dbReference type="EMBL" id="KJY48431.1"/>
    </source>
</evidence>
<evidence type="ECO:0000256" key="6">
    <source>
        <dbReference type="ARBA" id="ARBA00023125"/>
    </source>
</evidence>
<comment type="caution">
    <text evidence="9">The sequence shown here is derived from an EMBL/GenBank/DDBJ whole genome shotgun (WGS) entry which is preliminary data.</text>
</comment>
<dbReference type="PANTHER" id="PTHR13604:SF0">
    <property type="entry name" value="ABASIC SITE PROCESSING PROTEIN HMCES"/>
    <property type="match status" value="1"/>
</dbReference>